<sequence>MFSLFIIVVYIVLCLFCVSFAVFFSDCLCVTNTYVSRVQGVFYPVVFGVAIFNSIFFACFLRSTKKTDAFLRRLTRFFLFFPLCVWDVFYNACGAV</sequence>
<dbReference type="KEGG" id="vg:955285"/>
<dbReference type="Proteomes" id="UP000002559">
    <property type="component" value="Segment"/>
</dbReference>
<evidence type="ECO:0000256" key="1">
    <source>
        <dbReference type="SAM" id="Phobius"/>
    </source>
</evidence>
<evidence type="ECO:0000313" key="2">
    <source>
        <dbReference type="EMBL" id="CAA66583.1"/>
    </source>
</evidence>
<dbReference type="GeneID" id="955285"/>
<accession>O48440</accession>
<dbReference type="RefSeq" id="NP_690664.1">
    <property type="nucleotide sequence ID" value="NC_004166.2"/>
</dbReference>
<keyword evidence="3" id="KW-1185">Reference proteome</keyword>
<keyword evidence="1" id="KW-1133">Transmembrane helix</keyword>
<organismHost>
    <name type="scientific">Bacillus subtilis</name>
    <dbReference type="NCBI Taxonomy" id="1423"/>
</organismHost>
<reference evidence="3" key="1">
    <citation type="journal article" date="1997" name="Gene">
        <title>The complete nucleotide sequence and functional organization of Bacillus subtilis bacteriophage SPP1.</title>
        <authorList>
            <person name="Alonso J.C."/>
            <person name="Luder G."/>
            <person name="Stiege A.C."/>
            <person name="Chai S."/>
            <person name="Weise F."/>
            <person name="Trautner T.A."/>
        </authorList>
    </citation>
    <scope>NUCLEOTIDE SEQUENCE [LARGE SCALE GENOMIC DNA]</scope>
</reference>
<keyword evidence="1" id="KW-0812">Transmembrane</keyword>
<name>O48440_BPSPP</name>
<dbReference type="EMBL" id="X97918">
    <property type="protein sequence ID" value="CAA66583.1"/>
    <property type="molecule type" value="Genomic_DNA"/>
</dbReference>
<protein>
    <submittedName>
        <fullName evidence="2">Bacteriophage SPP1 complete nucleotide sequence</fullName>
    </submittedName>
</protein>
<evidence type="ECO:0000313" key="3">
    <source>
        <dbReference type="Proteomes" id="UP000002559"/>
    </source>
</evidence>
<keyword evidence="1" id="KW-0472">Membrane</keyword>
<dbReference type="PIR" id="T42273">
    <property type="entry name" value="T42273"/>
</dbReference>
<proteinExistence type="predicted"/>
<organism evidence="2 3">
    <name type="scientific">Bacillus phage SPP1</name>
    <name type="common">Bacteriophage SPP1</name>
    <dbReference type="NCBI Taxonomy" id="10724"/>
    <lineage>
        <taxon>Viruses</taxon>
        <taxon>Duplodnaviria</taxon>
        <taxon>Heunggongvirae</taxon>
        <taxon>Uroviricota</taxon>
        <taxon>Caudoviricetes</taxon>
        <taxon>Trautnerviridae</taxon>
        <taxon>Polsinellivirinae</taxon>
        <taxon>Rivavirus</taxon>
        <taxon>Rivavirus SPP1</taxon>
    </lineage>
</organism>
<feature type="transmembrane region" description="Helical" evidence="1">
    <location>
        <begin position="73"/>
        <end position="92"/>
    </location>
</feature>
<feature type="transmembrane region" description="Helical" evidence="1">
    <location>
        <begin position="41"/>
        <end position="61"/>
    </location>
</feature>